<evidence type="ECO:0000256" key="15">
    <source>
        <dbReference type="ARBA" id="ARBA00049543"/>
    </source>
</evidence>
<evidence type="ECO:0000313" key="18">
    <source>
        <dbReference type="Ensembl" id="ENSPNAP00000057575.1"/>
    </source>
</evidence>
<comment type="similarity">
    <text evidence="2 16">Belongs to the taffazin family.</text>
</comment>
<sequence length="283" mass="32482">MPLEVKWPFPQCPRLGWRISSSLVMGMVGSYSYLWTKYVNSLTVHNHNVLLDLVDERPQDTPLITVSNHQSCMDDPHIWGVLKLRQLWNWKRMRWTPAASDICFTREIHSRFFSRGKCVPVVRGTLSCSAYSFSFAGLGTLNKTGDGVYQRGMDFLVERLNQGDWVHIFPEGKVNMTEEFIRLKWGVGRLIAECSLHPIILPLWHVGLNDVLPNKPPYIPRAGKRITVLVGKPFTVKHLVEALRAENRSPMEMRKAVTDFIQGEFRSLKSQAEALHQRMQAGR</sequence>
<dbReference type="SMART" id="SM00563">
    <property type="entry name" value="PlsC"/>
    <property type="match status" value="1"/>
</dbReference>
<accession>A0AAR2K016</accession>
<dbReference type="PANTHER" id="PTHR12497">
    <property type="entry name" value="TAZ PROTEIN TAFAZZIN"/>
    <property type="match status" value="1"/>
</dbReference>
<evidence type="ECO:0000256" key="16">
    <source>
        <dbReference type="RuleBase" id="RU365062"/>
    </source>
</evidence>
<comment type="subcellular location">
    <subcellularLocation>
        <location evidence="1">Mitochondrion inner membrane</location>
        <topology evidence="1">Peripheral membrane protein</topology>
        <orientation evidence="1">Intermembrane side</orientation>
    </subcellularLocation>
    <subcellularLocation>
        <location evidence="10">Mitochondrion outer membrane</location>
        <topology evidence="10">Peripheral membrane protein</topology>
        <orientation evidence="10">Intermembrane side</orientation>
    </subcellularLocation>
</comment>
<reference evidence="18" key="2">
    <citation type="submission" date="2025-08" db="UniProtKB">
        <authorList>
            <consortium name="Ensembl"/>
        </authorList>
    </citation>
    <scope>IDENTIFICATION</scope>
</reference>
<dbReference type="InterPro" id="IPR000872">
    <property type="entry name" value="Tafazzin"/>
</dbReference>
<evidence type="ECO:0000256" key="5">
    <source>
        <dbReference type="ARBA" id="ARBA00022792"/>
    </source>
</evidence>
<dbReference type="AlphaFoldDB" id="A0AAR2K016"/>
<keyword evidence="6" id="KW-0443">Lipid metabolism</keyword>
<dbReference type="Proteomes" id="UP001501920">
    <property type="component" value="Chromosome 9"/>
</dbReference>
<keyword evidence="19" id="KW-1185">Reference proteome</keyword>
<evidence type="ECO:0000256" key="3">
    <source>
        <dbReference type="ARBA" id="ARBA00022679"/>
    </source>
</evidence>
<evidence type="ECO:0000313" key="19">
    <source>
        <dbReference type="Proteomes" id="UP001501920"/>
    </source>
</evidence>
<evidence type="ECO:0000256" key="13">
    <source>
        <dbReference type="ARBA" id="ARBA00048751"/>
    </source>
</evidence>
<dbReference type="InterPro" id="IPR002123">
    <property type="entry name" value="Plipid/glycerol_acylTrfase"/>
</dbReference>
<evidence type="ECO:0000256" key="8">
    <source>
        <dbReference type="ARBA" id="ARBA00023136"/>
    </source>
</evidence>
<dbReference type="PRINTS" id="PR00979">
    <property type="entry name" value="TAFAZZIN"/>
</dbReference>
<evidence type="ECO:0000259" key="17">
    <source>
        <dbReference type="SMART" id="SM00563"/>
    </source>
</evidence>
<dbReference type="Ensembl" id="ENSPNAT00000055194.1">
    <property type="protein sequence ID" value="ENSPNAP00000057575.1"/>
    <property type="gene ID" value="ENSPNAG00000022068.2"/>
</dbReference>
<keyword evidence="5" id="KW-0999">Mitochondrion inner membrane</keyword>
<organism evidence="18 19">
    <name type="scientific">Pygocentrus nattereri</name>
    <name type="common">Red-bellied piranha</name>
    <dbReference type="NCBI Taxonomy" id="42514"/>
    <lineage>
        <taxon>Eukaryota</taxon>
        <taxon>Metazoa</taxon>
        <taxon>Chordata</taxon>
        <taxon>Craniata</taxon>
        <taxon>Vertebrata</taxon>
        <taxon>Euteleostomi</taxon>
        <taxon>Actinopterygii</taxon>
        <taxon>Neopterygii</taxon>
        <taxon>Teleostei</taxon>
        <taxon>Ostariophysi</taxon>
        <taxon>Characiformes</taxon>
        <taxon>Characoidei</taxon>
        <taxon>Pygocentrus</taxon>
    </lineage>
</organism>
<evidence type="ECO:0000256" key="1">
    <source>
        <dbReference type="ARBA" id="ARBA00004137"/>
    </source>
</evidence>
<evidence type="ECO:0000256" key="6">
    <source>
        <dbReference type="ARBA" id="ARBA00023098"/>
    </source>
</evidence>
<proteinExistence type="inferred from homology"/>
<dbReference type="GO" id="GO:0047184">
    <property type="term" value="F:1-acylglycerophosphocholine O-acyltransferase activity"/>
    <property type="evidence" value="ECO:0007669"/>
    <property type="project" value="TreeGrafter"/>
</dbReference>
<evidence type="ECO:0000256" key="12">
    <source>
        <dbReference type="ARBA" id="ARBA00048255"/>
    </source>
</evidence>
<keyword evidence="3" id="KW-0808">Transferase</keyword>
<keyword evidence="8" id="KW-0472">Membrane</keyword>
<evidence type="ECO:0000256" key="14">
    <source>
        <dbReference type="ARBA" id="ARBA00048978"/>
    </source>
</evidence>
<comment type="catalytic activity">
    <reaction evidence="15">
        <text>1,2-di-(9Z-octadecenoyl)-sn-glycero-3-phosphocholine + 1-hexadecanoyl-sn-glycero-3-phosphocholine = 1-hexadecanoyl-2-(9Z-octadecenoyl)-sn-glycero-3-phosphocholine + 1-(9Z-octadecenoyl)-sn-glycero-3-phosphocholine</text>
        <dbReference type="Rhea" id="RHEA:43816"/>
        <dbReference type="ChEBI" id="CHEBI:28610"/>
        <dbReference type="ChEBI" id="CHEBI:72998"/>
        <dbReference type="ChEBI" id="CHEBI:73001"/>
        <dbReference type="ChEBI" id="CHEBI:74669"/>
    </reaction>
    <physiologicalReaction direction="left-to-right" evidence="15">
        <dbReference type="Rhea" id="RHEA:43817"/>
    </physiologicalReaction>
    <physiologicalReaction direction="right-to-left" evidence="15">
        <dbReference type="Rhea" id="RHEA:43818"/>
    </physiologicalReaction>
</comment>
<evidence type="ECO:0000256" key="11">
    <source>
        <dbReference type="ARBA" id="ARBA00047906"/>
    </source>
</evidence>
<dbReference type="GeneTree" id="ENSGT00390000018621"/>
<dbReference type="GO" id="GO:0007007">
    <property type="term" value="P:inner mitochondrial membrane organization"/>
    <property type="evidence" value="ECO:0007669"/>
    <property type="project" value="TreeGrafter"/>
</dbReference>
<dbReference type="GO" id="GO:0005741">
    <property type="term" value="C:mitochondrial outer membrane"/>
    <property type="evidence" value="ECO:0007669"/>
    <property type="project" value="UniProtKB-SubCell"/>
</dbReference>
<protein>
    <recommendedName>
        <fullName evidence="16">Tafazzin family protein</fullName>
    </recommendedName>
</protein>
<dbReference type="CDD" id="cd07989">
    <property type="entry name" value="LPLAT_AGPAT-like"/>
    <property type="match status" value="1"/>
</dbReference>
<dbReference type="GO" id="GO:0035965">
    <property type="term" value="P:cardiolipin acyl-chain remodeling"/>
    <property type="evidence" value="ECO:0007669"/>
    <property type="project" value="TreeGrafter"/>
</dbReference>
<comment type="catalytic activity">
    <reaction evidence="11">
        <text>1'-[1,2-diacyl-sn-glycero-3-phospho],3'-[1-acyl-sn-glycero-3-phospho]-glycerol + a 1,2-diacyl-sn-glycero-3-phosphocholine = a cardiolipin + a 1-acyl-sn-glycero-3-phosphocholine</text>
        <dbReference type="Rhea" id="RHEA:33731"/>
        <dbReference type="ChEBI" id="CHEBI:57643"/>
        <dbReference type="ChEBI" id="CHEBI:58168"/>
        <dbReference type="ChEBI" id="CHEBI:62237"/>
        <dbReference type="ChEBI" id="CHEBI:64743"/>
    </reaction>
    <physiologicalReaction direction="left-to-right" evidence="11">
        <dbReference type="Rhea" id="RHEA:33732"/>
    </physiologicalReaction>
    <physiologicalReaction direction="right-to-left" evidence="11">
        <dbReference type="Rhea" id="RHEA:33733"/>
    </physiologicalReaction>
</comment>
<evidence type="ECO:0000256" key="7">
    <source>
        <dbReference type="ARBA" id="ARBA00023128"/>
    </source>
</evidence>
<reference evidence="18" key="3">
    <citation type="submission" date="2025-09" db="UniProtKB">
        <authorList>
            <consortium name="Ensembl"/>
        </authorList>
    </citation>
    <scope>IDENTIFICATION</scope>
</reference>
<keyword evidence="7" id="KW-0496">Mitochondrion</keyword>
<dbReference type="PANTHER" id="PTHR12497:SF0">
    <property type="entry name" value="TAFAZZIN"/>
    <property type="match status" value="1"/>
</dbReference>
<comment type="catalytic activity">
    <reaction evidence="13">
        <text>a 1-acyl-sn-glycero-3-phosphate + a 1,2-diacyl-sn-glycero-3-phospho-(1'-sn-glycerol) = 1-acyl-sn-glycero-3-phospho-(1'-sn-glycerol) + a 1,2-diacyl-sn-glycero-3-phosphate</text>
        <dbReference type="Rhea" id="RHEA:67748"/>
        <dbReference type="ChEBI" id="CHEBI:57970"/>
        <dbReference type="ChEBI" id="CHEBI:58608"/>
        <dbReference type="ChEBI" id="CHEBI:64716"/>
        <dbReference type="ChEBI" id="CHEBI:64840"/>
    </reaction>
    <physiologicalReaction direction="left-to-right" evidence="13">
        <dbReference type="Rhea" id="RHEA:67749"/>
    </physiologicalReaction>
    <physiologicalReaction direction="right-to-left" evidence="13">
        <dbReference type="Rhea" id="RHEA:67750"/>
    </physiologicalReaction>
</comment>
<evidence type="ECO:0000256" key="4">
    <source>
        <dbReference type="ARBA" id="ARBA00022787"/>
    </source>
</evidence>
<dbReference type="Pfam" id="PF01553">
    <property type="entry name" value="Acyltransferase"/>
    <property type="match status" value="1"/>
</dbReference>
<evidence type="ECO:0000256" key="10">
    <source>
        <dbReference type="ARBA" id="ARBA00024323"/>
    </source>
</evidence>
<reference evidence="18 19" key="1">
    <citation type="submission" date="2020-10" db="EMBL/GenBank/DDBJ databases">
        <title>Pygocentrus nattereri (red-bellied piranha) genome, fPygNat1, primary haplotype.</title>
        <authorList>
            <person name="Myers G."/>
            <person name="Meyer A."/>
            <person name="Karagic N."/>
            <person name="Pippel M."/>
            <person name="Winkler S."/>
            <person name="Tracey A."/>
            <person name="Wood J."/>
            <person name="Formenti G."/>
            <person name="Howe K."/>
            <person name="Fedrigo O."/>
            <person name="Jarvis E.D."/>
        </authorList>
    </citation>
    <scope>NUCLEOTIDE SEQUENCE [LARGE SCALE GENOMIC DNA]</scope>
</reference>
<keyword evidence="4" id="KW-1000">Mitochondrion outer membrane</keyword>
<comment type="catalytic activity">
    <reaction evidence="14">
        <text>1-hexadecanoyl-2-(9Z,12Z-octadecadienoyl)-sn-glycero-3-phospho-(1'-sn-glycerol) + 1-(9Z-octadecenoyl)-sn-glycero-3-phosphate = 1-(9Z)-octadecenoyl-2-(9Z,12Z)-octadecadienoyl-sn-glycero-3-phosphate + 1-hexadecanoyl-sn-glycero-3-phospho-(1'-sn-glycerol)</text>
        <dbReference type="Rhea" id="RHEA:67752"/>
        <dbReference type="ChEBI" id="CHEBI:72840"/>
        <dbReference type="ChEBI" id="CHEBI:74544"/>
        <dbReference type="ChEBI" id="CHEBI:74563"/>
        <dbReference type="ChEBI" id="CHEBI:75158"/>
    </reaction>
    <physiologicalReaction direction="left-to-right" evidence="14">
        <dbReference type="Rhea" id="RHEA:67753"/>
    </physiologicalReaction>
    <physiologicalReaction direction="right-to-left" evidence="14">
        <dbReference type="Rhea" id="RHEA:67754"/>
    </physiologicalReaction>
</comment>
<dbReference type="GO" id="GO:0005743">
    <property type="term" value="C:mitochondrial inner membrane"/>
    <property type="evidence" value="ECO:0007669"/>
    <property type="project" value="UniProtKB-SubCell"/>
</dbReference>
<keyword evidence="9" id="KW-0012">Acyltransferase</keyword>
<evidence type="ECO:0000256" key="2">
    <source>
        <dbReference type="ARBA" id="ARBA00010524"/>
    </source>
</evidence>
<name>A0AAR2K016_PYGNA</name>
<evidence type="ECO:0000256" key="9">
    <source>
        <dbReference type="ARBA" id="ARBA00023315"/>
    </source>
</evidence>
<dbReference type="SUPFAM" id="SSF69593">
    <property type="entry name" value="Glycerol-3-phosphate (1)-acyltransferase"/>
    <property type="match status" value="1"/>
</dbReference>
<feature type="domain" description="Phospholipid/glycerol acyltransferase" evidence="17">
    <location>
        <begin position="63"/>
        <end position="208"/>
    </location>
</feature>
<comment type="catalytic activity">
    <reaction evidence="12">
        <text>1-hexadecanoyl-2-(9Z,12Z-octadecadienoyl)-sn-glycero-3-phosphocholine + 1-hexadecanoyl-sn-glycero-3-phosphocholine = 2-(9Z,12Z-octadecadienoyl)-sn-glycero-3-phosphocholine + 1,2-dihexadecanoyl-sn-glycero-3-phosphocholine</text>
        <dbReference type="Rhea" id="RHEA:68988"/>
        <dbReference type="ChEBI" id="CHEBI:72998"/>
        <dbReference type="ChEBI" id="CHEBI:72999"/>
        <dbReference type="ChEBI" id="CHEBI:73002"/>
        <dbReference type="ChEBI" id="CHEBI:76084"/>
    </reaction>
    <physiologicalReaction direction="left-to-right" evidence="12">
        <dbReference type="Rhea" id="RHEA:68989"/>
    </physiologicalReaction>
    <physiologicalReaction direction="right-to-left" evidence="12">
        <dbReference type="Rhea" id="RHEA:68990"/>
    </physiologicalReaction>
</comment>